<evidence type="ECO:0000256" key="2">
    <source>
        <dbReference type="ARBA" id="ARBA00015897"/>
    </source>
</evidence>
<comment type="subcellular location">
    <subcellularLocation>
        <location evidence="1">Cell membrane</location>
        <topology evidence="1">Multi-pass membrane protein</topology>
    </subcellularLocation>
</comment>
<proteinExistence type="predicted"/>
<feature type="region of interest" description="Disordered" evidence="13">
    <location>
        <begin position="1"/>
        <end position="30"/>
    </location>
</feature>
<keyword evidence="11" id="KW-0407">Ion channel</keyword>
<evidence type="ECO:0000256" key="12">
    <source>
        <dbReference type="ARBA" id="ARBA00031989"/>
    </source>
</evidence>
<keyword evidence="6" id="KW-0851">Voltage-gated channel</keyword>
<dbReference type="InterPro" id="IPR005821">
    <property type="entry name" value="Ion_trans_dom"/>
</dbReference>
<evidence type="ECO:0000256" key="1">
    <source>
        <dbReference type="ARBA" id="ARBA00004651"/>
    </source>
</evidence>
<dbReference type="SUPFAM" id="SSF81324">
    <property type="entry name" value="Voltage-gated potassium channels"/>
    <property type="match status" value="1"/>
</dbReference>
<evidence type="ECO:0000256" key="7">
    <source>
        <dbReference type="ARBA" id="ARBA00022989"/>
    </source>
</evidence>
<keyword evidence="8" id="KW-0175">Coiled coil</keyword>
<dbReference type="Proteomes" id="UP001174694">
    <property type="component" value="Unassembled WGS sequence"/>
</dbReference>
<accession>A0AA38VWF2</accession>
<evidence type="ECO:0000256" key="14">
    <source>
        <dbReference type="SAM" id="Phobius"/>
    </source>
</evidence>
<dbReference type="GO" id="GO:0034702">
    <property type="term" value="C:monoatomic ion channel complex"/>
    <property type="evidence" value="ECO:0007669"/>
    <property type="project" value="UniProtKB-KW"/>
</dbReference>
<keyword evidence="4" id="KW-1003">Cell membrane</keyword>
<reference evidence="16" key="1">
    <citation type="submission" date="2022-07" db="EMBL/GenBank/DDBJ databases">
        <title>Fungi with potential for degradation of polypropylene.</title>
        <authorList>
            <person name="Gostincar C."/>
        </authorList>
    </citation>
    <scope>NUCLEOTIDE SEQUENCE</scope>
    <source>
        <strain evidence="16">EXF-13308</strain>
    </source>
</reference>
<evidence type="ECO:0000256" key="11">
    <source>
        <dbReference type="ARBA" id="ARBA00023303"/>
    </source>
</evidence>
<feature type="compositionally biased region" description="Basic and acidic residues" evidence="13">
    <location>
        <begin position="1"/>
        <end position="10"/>
    </location>
</feature>
<dbReference type="PANTHER" id="PTHR46480">
    <property type="entry name" value="F20B24.22"/>
    <property type="match status" value="1"/>
</dbReference>
<keyword evidence="17" id="KW-1185">Reference proteome</keyword>
<keyword evidence="5 14" id="KW-0812">Transmembrane</keyword>
<comment type="caution">
    <text evidence="16">The sequence shown here is derived from an EMBL/GenBank/DDBJ whole genome shotgun (WGS) entry which is preliminary data.</text>
</comment>
<dbReference type="AlphaFoldDB" id="A0AA38VWF2"/>
<sequence length="231" mass="26533">MSAVGRDDSPSRPLLRASRGEHGNDDGERDDSRLHRFHRWTESTHPEYRRRRRQTQTLLISKEKHYLILGLVALDVMGILADIFIALIACDMGEKNKPWVEHARDGLQLAGLVFSCLFLVELVLCVWAFGFQYFYSWFHIFDGLVIIASFVIDLLARGVVEEIASLVIMLRLWRFVKIVEELSVGASERMEEIELKLEQLEEENERLKEEVSRSKVGESESGEQHLPGPSP</sequence>
<dbReference type="EMBL" id="JANBVO010000002">
    <property type="protein sequence ID" value="KAJ9156354.1"/>
    <property type="molecule type" value="Genomic_DNA"/>
</dbReference>
<gene>
    <name evidence="16" type="ORF">NKR23_g890</name>
</gene>
<evidence type="ECO:0000256" key="4">
    <source>
        <dbReference type="ARBA" id="ARBA00022475"/>
    </source>
</evidence>
<dbReference type="PANTHER" id="PTHR46480:SF1">
    <property type="entry name" value="VOLTAGE-GATED HYDROGEN CHANNEL 1"/>
    <property type="match status" value="1"/>
</dbReference>
<feature type="region of interest" description="Disordered" evidence="13">
    <location>
        <begin position="206"/>
        <end position="231"/>
    </location>
</feature>
<feature type="transmembrane region" description="Helical" evidence="14">
    <location>
        <begin position="66"/>
        <end position="88"/>
    </location>
</feature>
<evidence type="ECO:0000256" key="5">
    <source>
        <dbReference type="ARBA" id="ARBA00022692"/>
    </source>
</evidence>
<evidence type="ECO:0000256" key="10">
    <source>
        <dbReference type="ARBA" id="ARBA00023136"/>
    </source>
</evidence>
<evidence type="ECO:0000259" key="15">
    <source>
        <dbReference type="Pfam" id="PF00520"/>
    </source>
</evidence>
<dbReference type="GO" id="GO:0005886">
    <property type="term" value="C:plasma membrane"/>
    <property type="evidence" value="ECO:0007669"/>
    <property type="project" value="UniProtKB-SubCell"/>
</dbReference>
<evidence type="ECO:0000313" key="16">
    <source>
        <dbReference type="EMBL" id="KAJ9156354.1"/>
    </source>
</evidence>
<feature type="transmembrane region" description="Helical" evidence="14">
    <location>
        <begin position="136"/>
        <end position="156"/>
    </location>
</feature>
<dbReference type="GO" id="GO:0030171">
    <property type="term" value="F:voltage-gated proton channel activity"/>
    <property type="evidence" value="ECO:0007669"/>
    <property type="project" value="InterPro"/>
</dbReference>
<feature type="compositionally biased region" description="Basic and acidic residues" evidence="13">
    <location>
        <begin position="18"/>
        <end position="30"/>
    </location>
</feature>
<evidence type="ECO:0000256" key="6">
    <source>
        <dbReference type="ARBA" id="ARBA00022882"/>
    </source>
</evidence>
<evidence type="ECO:0000313" key="17">
    <source>
        <dbReference type="Proteomes" id="UP001174694"/>
    </source>
</evidence>
<evidence type="ECO:0000256" key="9">
    <source>
        <dbReference type="ARBA" id="ARBA00023065"/>
    </source>
</evidence>
<feature type="transmembrane region" description="Helical" evidence="14">
    <location>
        <begin position="109"/>
        <end position="130"/>
    </location>
</feature>
<protein>
    <recommendedName>
        <fullName evidence="2">Voltage-gated hydrogen channel 1</fullName>
    </recommendedName>
    <alternativeName>
        <fullName evidence="12">Hydrogen voltage-gated channel 1</fullName>
    </alternativeName>
</protein>
<evidence type="ECO:0000256" key="8">
    <source>
        <dbReference type="ARBA" id="ARBA00023054"/>
    </source>
</evidence>
<organism evidence="16 17">
    <name type="scientific">Pleurostoma richardsiae</name>
    <dbReference type="NCBI Taxonomy" id="41990"/>
    <lineage>
        <taxon>Eukaryota</taxon>
        <taxon>Fungi</taxon>
        <taxon>Dikarya</taxon>
        <taxon>Ascomycota</taxon>
        <taxon>Pezizomycotina</taxon>
        <taxon>Sordariomycetes</taxon>
        <taxon>Sordariomycetidae</taxon>
        <taxon>Calosphaeriales</taxon>
        <taxon>Pleurostomataceae</taxon>
        <taxon>Pleurostoma</taxon>
    </lineage>
</organism>
<evidence type="ECO:0000256" key="3">
    <source>
        <dbReference type="ARBA" id="ARBA00022448"/>
    </source>
</evidence>
<name>A0AA38VWF2_9PEZI</name>
<evidence type="ECO:0000256" key="13">
    <source>
        <dbReference type="SAM" id="MobiDB-lite"/>
    </source>
</evidence>
<feature type="domain" description="Ion transport" evidence="15">
    <location>
        <begin position="83"/>
        <end position="179"/>
    </location>
</feature>
<keyword evidence="9" id="KW-0406">Ion transport</keyword>
<dbReference type="InterPro" id="IPR027359">
    <property type="entry name" value="Volt_channel_dom_sf"/>
</dbReference>
<feature type="compositionally biased region" description="Basic and acidic residues" evidence="13">
    <location>
        <begin position="206"/>
        <end position="218"/>
    </location>
</feature>
<keyword evidence="7 14" id="KW-1133">Transmembrane helix</keyword>
<keyword evidence="10 14" id="KW-0472">Membrane</keyword>
<dbReference type="InterPro" id="IPR031846">
    <property type="entry name" value="Hvcn1"/>
</dbReference>
<keyword evidence="3" id="KW-0813">Transport</keyword>
<dbReference type="Pfam" id="PF00520">
    <property type="entry name" value="Ion_trans"/>
    <property type="match status" value="1"/>
</dbReference>
<dbReference type="Gene3D" id="1.20.120.350">
    <property type="entry name" value="Voltage-gated potassium channels. Chain C"/>
    <property type="match status" value="1"/>
</dbReference>